<dbReference type="GO" id="GO:0006542">
    <property type="term" value="P:glutamine biosynthetic process"/>
    <property type="evidence" value="ECO:0007669"/>
    <property type="project" value="InterPro"/>
</dbReference>
<organism evidence="3">
    <name type="scientific">mine drainage metagenome</name>
    <dbReference type="NCBI Taxonomy" id="410659"/>
    <lineage>
        <taxon>unclassified sequences</taxon>
        <taxon>metagenomes</taxon>
        <taxon>ecological metagenomes</taxon>
    </lineage>
</organism>
<protein>
    <submittedName>
        <fullName evidence="3">Glutamine synthetase</fullName>
        <ecNumber evidence="3">6.3.1.2</ecNumber>
    </submittedName>
</protein>
<dbReference type="EMBL" id="MLJW01002492">
    <property type="protein sequence ID" value="OIQ74489.1"/>
    <property type="molecule type" value="Genomic_DNA"/>
</dbReference>
<dbReference type="AlphaFoldDB" id="A0A1J5PSM8"/>
<evidence type="ECO:0000259" key="2">
    <source>
        <dbReference type="PROSITE" id="PS51987"/>
    </source>
</evidence>
<dbReference type="SMART" id="SM01230">
    <property type="entry name" value="Gln-synt_C"/>
    <property type="match status" value="1"/>
</dbReference>
<dbReference type="Gene3D" id="3.30.590.10">
    <property type="entry name" value="Glutamine synthetase/guanido kinase, catalytic domain"/>
    <property type="match status" value="1"/>
</dbReference>
<dbReference type="Pfam" id="PF00120">
    <property type="entry name" value="Gln-synt_C"/>
    <property type="match status" value="1"/>
</dbReference>
<evidence type="ECO:0000256" key="1">
    <source>
        <dbReference type="ARBA" id="ARBA00022598"/>
    </source>
</evidence>
<comment type="caution">
    <text evidence="3">The sequence shown here is derived from an EMBL/GenBank/DDBJ whole genome shotgun (WGS) entry which is preliminary data.</text>
</comment>
<dbReference type="Gene3D" id="3.10.20.70">
    <property type="entry name" value="Glutamine synthetase, N-terminal domain"/>
    <property type="match status" value="1"/>
</dbReference>
<feature type="domain" description="GS catalytic" evidence="2">
    <location>
        <begin position="235"/>
        <end position="561"/>
    </location>
</feature>
<dbReference type="PANTHER" id="PTHR43785:SF12">
    <property type="entry name" value="TYPE-1 GLUTAMINE SYNTHETASE 2"/>
    <property type="match status" value="1"/>
</dbReference>
<dbReference type="InterPro" id="IPR008146">
    <property type="entry name" value="Gln_synth_cat_dom"/>
</dbReference>
<accession>A0A1J5PSM8</accession>
<dbReference type="PROSITE" id="PS51987">
    <property type="entry name" value="GS_CATALYTIC"/>
    <property type="match status" value="1"/>
</dbReference>
<dbReference type="InterPro" id="IPR014746">
    <property type="entry name" value="Gln_synth/guanido_kin_cat_dom"/>
</dbReference>
<dbReference type="PANTHER" id="PTHR43785">
    <property type="entry name" value="GAMMA-GLUTAMYLPUTRESCINE SYNTHETASE"/>
    <property type="match status" value="1"/>
</dbReference>
<gene>
    <name evidence="3" type="primary">glnA_9</name>
    <name evidence="3" type="ORF">GALL_438570</name>
</gene>
<dbReference type="SUPFAM" id="SSF55931">
    <property type="entry name" value="Glutamine synthetase/guanido kinase"/>
    <property type="match status" value="1"/>
</dbReference>
<name>A0A1J5PSM8_9ZZZZ</name>
<dbReference type="SUPFAM" id="SSF54368">
    <property type="entry name" value="Glutamine synthetase, N-terminal domain"/>
    <property type="match status" value="1"/>
</dbReference>
<evidence type="ECO:0000313" key="3">
    <source>
        <dbReference type="EMBL" id="OIQ74489.1"/>
    </source>
</evidence>
<proteinExistence type="predicted"/>
<sequence>MGTFDPLELRQEPIADAFVLPDAPGRSHWNDDVVICGWGQGNRNVGGGSLICRHDLQIVTNETAAFKAFRNRASRANVIVLYEQDAHKKFSLYSTNPVEDPSIHRIVWFRTTLRKLGAAVVQDLASVRASLEAQGIDIIRLVYADVLGITRSKDLLVSEMEHTAKHGPAFCQGVWVTTTRGGVIDDGHGSISAGLPDMVSKIDFDTLRPLPWEPGVAFAIADAYEPDGRENLASPRMVLKRVLDEYRKLGLQAIFGPELEFYIARKNASGLFERAINKTGRVYMTGTLVDPEGVFLSMIRNLGKLGIGTFAGNHEFSPSQYEINLWHSEALDAADRTFLMKSAVKELAARANLYATFMGKPWNDEGGSGFHAHISLANLAGENVMYAGEELSETAKNFLAGILTHASAMTALTNPTVNAYKRIRPDSLAPYRINWGYDNRTAMVRIPPDRGEGTRLEVRVGDGAANPYVVIAAILAAGLDGIKNKLEAPAAAEGWSYQDEQYQVLPGSLREALDALESDGFIIDVLGIQFIKTFLALKRDEIERYLAHVSDWEIAEYLEDF</sequence>
<keyword evidence="1 3" id="KW-0436">Ligase</keyword>
<dbReference type="GO" id="GO:0004356">
    <property type="term" value="F:glutamine synthetase activity"/>
    <property type="evidence" value="ECO:0007669"/>
    <property type="project" value="UniProtKB-EC"/>
</dbReference>
<dbReference type="EC" id="6.3.1.2" evidence="3"/>
<dbReference type="InterPro" id="IPR036651">
    <property type="entry name" value="Gln_synt_N_sf"/>
</dbReference>
<reference evidence="3" key="1">
    <citation type="submission" date="2016-10" db="EMBL/GenBank/DDBJ databases">
        <title>Sequence of Gallionella enrichment culture.</title>
        <authorList>
            <person name="Poehlein A."/>
            <person name="Muehling M."/>
            <person name="Daniel R."/>
        </authorList>
    </citation>
    <scope>NUCLEOTIDE SEQUENCE</scope>
</reference>